<dbReference type="PANTHER" id="PTHR12468:SF2">
    <property type="entry name" value="GPI MANNOSYLTRANSFERASE 2"/>
    <property type="match status" value="1"/>
</dbReference>
<dbReference type="EMBL" id="BAABJO010000001">
    <property type="protein sequence ID" value="GAA5109962.1"/>
    <property type="molecule type" value="Genomic_DNA"/>
</dbReference>
<keyword evidence="8 10" id="KW-1133">Transmembrane helix</keyword>
<feature type="transmembrane region" description="Helical" evidence="10">
    <location>
        <begin position="226"/>
        <end position="245"/>
    </location>
</feature>
<dbReference type="PANTHER" id="PTHR12468">
    <property type="entry name" value="GPI MANNOSYLTRANSFERASE 2"/>
    <property type="match status" value="1"/>
</dbReference>
<evidence type="ECO:0000256" key="5">
    <source>
        <dbReference type="ARBA" id="ARBA00022679"/>
    </source>
</evidence>
<evidence type="ECO:0000256" key="9">
    <source>
        <dbReference type="ARBA" id="ARBA00023136"/>
    </source>
</evidence>
<feature type="transmembrane region" description="Helical" evidence="10">
    <location>
        <begin position="183"/>
        <end position="214"/>
    </location>
</feature>
<feature type="transmembrane region" description="Helical" evidence="10">
    <location>
        <begin position="144"/>
        <end position="177"/>
    </location>
</feature>
<keyword evidence="12" id="KW-1185">Reference proteome</keyword>
<keyword evidence="6 10" id="KW-0812">Transmembrane</keyword>
<evidence type="ECO:0000256" key="1">
    <source>
        <dbReference type="ARBA" id="ARBA00004477"/>
    </source>
</evidence>
<keyword evidence="9 10" id="KW-0472">Membrane</keyword>
<feature type="transmembrane region" description="Helical" evidence="10">
    <location>
        <begin position="337"/>
        <end position="353"/>
    </location>
</feature>
<feature type="transmembrane region" description="Helical" evidence="10">
    <location>
        <begin position="313"/>
        <end position="331"/>
    </location>
</feature>
<evidence type="ECO:0000256" key="10">
    <source>
        <dbReference type="SAM" id="Phobius"/>
    </source>
</evidence>
<keyword evidence="7" id="KW-0256">Endoplasmic reticulum</keyword>
<organism evidence="11 12">
    <name type="scientific">Pseudonocardia adelaidensis</name>
    <dbReference type="NCBI Taxonomy" id="648754"/>
    <lineage>
        <taxon>Bacteria</taxon>
        <taxon>Bacillati</taxon>
        <taxon>Actinomycetota</taxon>
        <taxon>Actinomycetes</taxon>
        <taxon>Pseudonocardiales</taxon>
        <taxon>Pseudonocardiaceae</taxon>
        <taxon>Pseudonocardia</taxon>
    </lineage>
</organism>
<evidence type="ECO:0000256" key="6">
    <source>
        <dbReference type="ARBA" id="ARBA00022692"/>
    </source>
</evidence>
<feature type="transmembrane region" description="Helical" evidence="10">
    <location>
        <begin position="360"/>
        <end position="382"/>
    </location>
</feature>
<accession>A0ABP9N6Y2</accession>
<sequence>MAAADATQSTGAPAWPRVAHALAPAGVYLGIRAVGVAVLALMAGGSRLVPELTSWDAAWLLAIAEHGYGGVPSDMLDAFGNHAPDTPLGFFPGYPALVAAVGVLAGGNLAAAGLLVAAVAGVAAAYGTTRIGELVPGGSRRTGLLLTALFAATPMSVVLSMAYTEALFCAVVAWALVGVLREQWLLAGLCAAAAGLVRPTASAVVAAVGLAALAAVLARRGGWRPWAGGLLAGSGVLGYLGWVAARTGALDGWFRIQRGGWGWYLDGGAATARYLGGVLAGGERVFDAVTAVALVGSLVLLGLMVTQRTPWPLVGYAAFALLPVWGTHGLMNAKLRLLVPAFVLLLPVASGLARRRPGTAVAVVVAATLASAWFGGYALTIWRYGI</sequence>
<feature type="transmembrane region" description="Helical" evidence="10">
    <location>
        <begin position="285"/>
        <end position="306"/>
    </location>
</feature>
<protein>
    <submittedName>
        <fullName evidence="11">Membrane protein</fullName>
    </submittedName>
</protein>
<feature type="transmembrane region" description="Helical" evidence="10">
    <location>
        <begin position="96"/>
        <end position="123"/>
    </location>
</feature>
<evidence type="ECO:0000313" key="11">
    <source>
        <dbReference type="EMBL" id="GAA5109962.1"/>
    </source>
</evidence>
<evidence type="ECO:0000256" key="7">
    <source>
        <dbReference type="ARBA" id="ARBA00022824"/>
    </source>
</evidence>
<reference evidence="12" key="1">
    <citation type="journal article" date="2019" name="Int. J. Syst. Evol. Microbiol.">
        <title>The Global Catalogue of Microorganisms (GCM) 10K type strain sequencing project: providing services to taxonomists for standard genome sequencing and annotation.</title>
        <authorList>
            <consortium name="The Broad Institute Genomics Platform"/>
            <consortium name="The Broad Institute Genome Sequencing Center for Infectious Disease"/>
            <person name="Wu L."/>
            <person name="Ma J."/>
        </authorList>
    </citation>
    <scope>NUCLEOTIDE SEQUENCE [LARGE SCALE GENOMIC DNA]</scope>
    <source>
        <strain evidence="12">JCM 18302</strain>
    </source>
</reference>
<keyword evidence="3" id="KW-0337">GPI-anchor biosynthesis</keyword>
<feature type="transmembrane region" description="Helical" evidence="10">
    <location>
        <begin position="21"/>
        <end position="43"/>
    </location>
</feature>
<proteinExistence type="predicted"/>
<keyword evidence="4" id="KW-0328">Glycosyltransferase</keyword>
<dbReference type="InterPro" id="IPR007315">
    <property type="entry name" value="PIG-V/Gpi18"/>
</dbReference>
<evidence type="ECO:0000313" key="12">
    <source>
        <dbReference type="Proteomes" id="UP001500804"/>
    </source>
</evidence>
<evidence type="ECO:0000256" key="3">
    <source>
        <dbReference type="ARBA" id="ARBA00022502"/>
    </source>
</evidence>
<comment type="caution">
    <text evidence="11">The sequence shown here is derived from an EMBL/GenBank/DDBJ whole genome shotgun (WGS) entry which is preliminary data.</text>
</comment>
<name>A0ABP9N6Y2_9PSEU</name>
<dbReference type="RefSeq" id="WP_345602458.1">
    <property type="nucleotide sequence ID" value="NZ_BAABJO010000001.1"/>
</dbReference>
<gene>
    <name evidence="11" type="ORF">GCM10023320_01110</name>
</gene>
<keyword evidence="5" id="KW-0808">Transferase</keyword>
<evidence type="ECO:0000256" key="4">
    <source>
        <dbReference type="ARBA" id="ARBA00022676"/>
    </source>
</evidence>
<comment type="subcellular location">
    <subcellularLocation>
        <location evidence="1">Endoplasmic reticulum membrane</location>
        <topology evidence="1">Multi-pass membrane protein</topology>
    </subcellularLocation>
</comment>
<dbReference type="Proteomes" id="UP001500804">
    <property type="component" value="Unassembled WGS sequence"/>
</dbReference>
<evidence type="ECO:0000256" key="2">
    <source>
        <dbReference type="ARBA" id="ARBA00004687"/>
    </source>
</evidence>
<comment type="pathway">
    <text evidence="2">Glycolipid biosynthesis; glycosylphosphatidylinositol-anchor biosynthesis.</text>
</comment>
<evidence type="ECO:0000256" key="8">
    <source>
        <dbReference type="ARBA" id="ARBA00022989"/>
    </source>
</evidence>